<dbReference type="OrthoDB" id="9757939at2"/>
<comment type="caution">
    <text evidence="4">The sequence shown here is derived from an EMBL/GenBank/DDBJ whole genome shotgun (WGS) entry which is preliminary data.</text>
</comment>
<dbReference type="InterPro" id="IPR049174">
    <property type="entry name" value="Beta-AFase-like"/>
</dbReference>
<evidence type="ECO:0000256" key="1">
    <source>
        <dbReference type="SAM" id="SignalP"/>
    </source>
</evidence>
<sequence length="617" mass="69074">MKSLLFPCALFCALSSFSQVNAQVKDQLIPASTVAVHGFIGGKLDASYHNRIMAQDADRLVAPFRERTEERCWQSEFWGKWFTSAVLAYRYHPDPALKSKLDKAVQGLIATQTPDGYIGNYADSKHLQAWDIWGRKYCMLGLLAWYDLTKNKASLQAARKVADHLMKELSDKQVKIVMAGNHHGMAASSILEPVVLLYGRTREKKYLDFAEAIVAQWESPEGPQLISKSAVNVGKRFPKPDSKDWYGWKQGQKAYEMMSCYEGLLELYRITGKPGYREAVERTWDNILRTEMNIAGSGSAMECWFGGQQFQTLPVKHYQETCVTATWVKLSQQLLRLTGESKYADAVEQTYYNALLGSMTPDGAGWAKYTPLSGMRMPGSEQCKMGLNCCEASGPRGLFTLPSTIVMESRNGCSINFYVDGEYELPNQMRIQQRTDYPASGDVRISVKTAGTHNIRLRIPAWSKQTSVWVNGELQEGVQAGAYLSLQRRWKADDSIRMALDMRGRMLKAGDNGQFIAIVRGPVVLTRDARLGGPDNAAPLNIAADKDGYVQLQPVDAPQKDIWMQFAATFYPESYREGPVQPASLLLCDYASAGNTNDGTSIFRVWLPRLVDPMKMP</sequence>
<feature type="chain" id="PRO_5021879873" evidence="1">
    <location>
        <begin position="23"/>
        <end position="617"/>
    </location>
</feature>
<dbReference type="InterPro" id="IPR008928">
    <property type="entry name" value="6-hairpin_glycosidase_sf"/>
</dbReference>
<name>A0A512RN50_9BACT</name>
<dbReference type="RefSeq" id="WP_146864395.1">
    <property type="nucleotide sequence ID" value="NZ_BKAU01000004.1"/>
</dbReference>
<dbReference type="SUPFAM" id="SSF48208">
    <property type="entry name" value="Six-hairpin glycosidases"/>
    <property type="match status" value="1"/>
</dbReference>
<dbReference type="Gene3D" id="1.50.10.20">
    <property type="match status" value="1"/>
</dbReference>
<dbReference type="PANTHER" id="PTHR43465">
    <property type="entry name" value="DUF1680 DOMAIN PROTEIN (AFU_ORTHOLOGUE AFUA_1G08910)"/>
    <property type="match status" value="1"/>
</dbReference>
<organism evidence="4 5">
    <name type="scientific">Chitinophaga cymbidii</name>
    <dbReference type="NCBI Taxonomy" id="1096750"/>
    <lineage>
        <taxon>Bacteria</taxon>
        <taxon>Pseudomonadati</taxon>
        <taxon>Bacteroidota</taxon>
        <taxon>Chitinophagia</taxon>
        <taxon>Chitinophagales</taxon>
        <taxon>Chitinophagaceae</taxon>
        <taxon>Chitinophaga</taxon>
    </lineage>
</organism>
<dbReference type="Proteomes" id="UP000321436">
    <property type="component" value="Unassembled WGS sequence"/>
</dbReference>
<feature type="domain" description="Non-reducing end beta-L-arabinofuranosidase-like GH127 catalytic" evidence="2">
    <location>
        <begin position="69"/>
        <end position="397"/>
    </location>
</feature>
<protein>
    <submittedName>
        <fullName evidence="4">Uncharacterized protein</fullName>
    </submittedName>
</protein>
<gene>
    <name evidence="4" type="ORF">CCY01nite_33860</name>
</gene>
<dbReference type="AlphaFoldDB" id="A0A512RN50"/>
<feature type="domain" description="Non-reducing end beta-L-arabinofuranosidase-like GH127 middle" evidence="3">
    <location>
        <begin position="415"/>
        <end position="502"/>
    </location>
</feature>
<dbReference type="InterPro" id="IPR049046">
    <property type="entry name" value="Beta-AFase-like_GH127_middle"/>
</dbReference>
<dbReference type="GO" id="GO:0005975">
    <property type="term" value="P:carbohydrate metabolic process"/>
    <property type="evidence" value="ECO:0007669"/>
    <property type="project" value="InterPro"/>
</dbReference>
<dbReference type="EMBL" id="BKAU01000004">
    <property type="protein sequence ID" value="GEP97126.1"/>
    <property type="molecule type" value="Genomic_DNA"/>
</dbReference>
<evidence type="ECO:0000313" key="4">
    <source>
        <dbReference type="EMBL" id="GEP97126.1"/>
    </source>
</evidence>
<keyword evidence="5" id="KW-1185">Reference proteome</keyword>
<evidence type="ECO:0000259" key="3">
    <source>
        <dbReference type="Pfam" id="PF20736"/>
    </source>
</evidence>
<accession>A0A512RN50</accession>
<proteinExistence type="predicted"/>
<feature type="signal peptide" evidence="1">
    <location>
        <begin position="1"/>
        <end position="22"/>
    </location>
</feature>
<dbReference type="Pfam" id="PF20736">
    <property type="entry name" value="Glyco_hydro127M"/>
    <property type="match status" value="1"/>
</dbReference>
<dbReference type="PANTHER" id="PTHR43465:SF2">
    <property type="entry name" value="DUF1680 DOMAIN PROTEIN (AFU_ORTHOLOGUE AFUA_1G08910)"/>
    <property type="match status" value="1"/>
</dbReference>
<evidence type="ECO:0000259" key="2">
    <source>
        <dbReference type="Pfam" id="PF07944"/>
    </source>
</evidence>
<dbReference type="Pfam" id="PF07944">
    <property type="entry name" value="Beta-AFase-like_GH127_cat"/>
    <property type="match status" value="1"/>
</dbReference>
<evidence type="ECO:0000313" key="5">
    <source>
        <dbReference type="Proteomes" id="UP000321436"/>
    </source>
</evidence>
<reference evidence="4 5" key="1">
    <citation type="submission" date="2019-07" db="EMBL/GenBank/DDBJ databases">
        <title>Whole genome shotgun sequence of Chitinophaga cymbidii NBRC 109752.</title>
        <authorList>
            <person name="Hosoyama A."/>
            <person name="Uohara A."/>
            <person name="Ohji S."/>
            <person name="Ichikawa N."/>
        </authorList>
    </citation>
    <scope>NUCLEOTIDE SEQUENCE [LARGE SCALE GENOMIC DNA]</scope>
    <source>
        <strain evidence="4 5">NBRC 109752</strain>
    </source>
</reference>
<dbReference type="InterPro" id="IPR012878">
    <property type="entry name" value="Beta-AFase-like_GH127_cat"/>
</dbReference>
<keyword evidence="1" id="KW-0732">Signal</keyword>